<organism evidence="1 2">
    <name type="scientific">Symbiodinium microadriaticum</name>
    <name type="common">Dinoflagellate</name>
    <name type="synonym">Zooxanthella microadriatica</name>
    <dbReference type="NCBI Taxonomy" id="2951"/>
    <lineage>
        <taxon>Eukaryota</taxon>
        <taxon>Sar</taxon>
        <taxon>Alveolata</taxon>
        <taxon>Dinophyceae</taxon>
        <taxon>Suessiales</taxon>
        <taxon>Symbiodiniaceae</taxon>
        <taxon>Symbiodinium</taxon>
    </lineage>
</organism>
<dbReference type="EMBL" id="LSRX01000009">
    <property type="protein sequence ID" value="OLQ14871.1"/>
    <property type="molecule type" value="Genomic_DNA"/>
</dbReference>
<keyword evidence="2" id="KW-1185">Reference proteome</keyword>
<sequence length="135" mass="13404">MRTWAFSHIEALLGRWNSRECGREIDTRGLEEVSEAGSTALAATGIVPGRAPAVVVVLMARNAAAGVEVVVATGPVAIVSNAGVGGGGPAGVGSKPAPSERAVGGIGPERVVVDVLATGPSSSELAKMESSEVSS</sequence>
<accession>A0A1Q9F5D0</accession>
<name>A0A1Q9F5D0_SYMMI</name>
<dbReference type="AlphaFoldDB" id="A0A1Q9F5D0"/>
<reference evidence="1 2" key="1">
    <citation type="submission" date="2016-02" db="EMBL/GenBank/DDBJ databases">
        <title>Genome analysis of coral dinoflagellate symbionts highlights evolutionary adaptations to a symbiotic lifestyle.</title>
        <authorList>
            <person name="Aranda M."/>
            <person name="Li Y."/>
            <person name="Liew Y.J."/>
            <person name="Baumgarten S."/>
            <person name="Simakov O."/>
            <person name="Wilson M."/>
            <person name="Piel J."/>
            <person name="Ashoor H."/>
            <person name="Bougouffa S."/>
            <person name="Bajic V.B."/>
            <person name="Ryu T."/>
            <person name="Ravasi T."/>
            <person name="Bayer T."/>
            <person name="Micklem G."/>
            <person name="Kim H."/>
            <person name="Bhak J."/>
            <person name="Lajeunesse T.C."/>
            <person name="Voolstra C.R."/>
        </authorList>
    </citation>
    <scope>NUCLEOTIDE SEQUENCE [LARGE SCALE GENOMIC DNA]</scope>
    <source>
        <strain evidence="1 2">CCMP2467</strain>
    </source>
</reference>
<evidence type="ECO:0000313" key="1">
    <source>
        <dbReference type="EMBL" id="OLQ14871.1"/>
    </source>
</evidence>
<protein>
    <submittedName>
        <fullName evidence="1">Uncharacterized protein</fullName>
    </submittedName>
</protein>
<gene>
    <name evidence="1" type="ORF">AK812_SmicGene947</name>
</gene>
<dbReference type="Proteomes" id="UP000186817">
    <property type="component" value="Unassembled WGS sequence"/>
</dbReference>
<proteinExistence type="predicted"/>
<comment type="caution">
    <text evidence="1">The sequence shown here is derived from an EMBL/GenBank/DDBJ whole genome shotgun (WGS) entry which is preliminary data.</text>
</comment>
<evidence type="ECO:0000313" key="2">
    <source>
        <dbReference type="Proteomes" id="UP000186817"/>
    </source>
</evidence>